<keyword evidence="3" id="KW-1185">Reference proteome</keyword>
<dbReference type="RefSeq" id="WP_264280466.1">
    <property type="nucleotide sequence ID" value="NZ_CP107006.1"/>
</dbReference>
<dbReference type="EMBL" id="CP107006">
    <property type="protein sequence ID" value="UYQ92155.1"/>
    <property type="molecule type" value="Genomic_DNA"/>
</dbReference>
<evidence type="ECO:0000313" key="3">
    <source>
        <dbReference type="Proteomes" id="UP001162741"/>
    </source>
</evidence>
<feature type="signal peptide" evidence="1">
    <location>
        <begin position="1"/>
        <end position="23"/>
    </location>
</feature>
<evidence type="ECO:0000256" key="1">
    <source>
        <dbReference type="SAM" id="SignalP"/>
    </source>
</evidence>
<proteinExistence type="predicted"/>
<sequence>MRRILFISMLMICVGFPAQKANAQIVILDIIKAGIKKVIKAVDLQVQRQQNKVIWLQNAQKVLENALSKLKLTEISEWTEKQRNQYKIYFQELHKVKSLITYYKRIKDISAKEARLVHEYQRAWRMVRGDKRFTPREIEYMGKVYLGMLDETVKNIEQLMVVVNSFRTQMTDAKRLEIIHAVSERVDQNYNDLLDFNRENALLSLQRARAGAEQEEVKQLYGLK</sequence>
<keyword evidence="1" id="KW-0732">Signal</keyword>
<organism evidence="2 3">
    <name type="scientific">Chitinophaga horti</name>
    <dbReference type="NCBI Taxonomy" id="2920382"/>
    <lineage>
        <taxon>Bacteria</taxon>
        <taxon>Pseudomonadati</taxon>
        <taxon>Bacteroidota</taxon>
        <taxon>Chitinophagia</taxon>
        <taxon>Chitinophagales</taxon>
        <taxon>Chitinophagaceae</taxon>
        <taxon>Chitinophaga</taxon>
    </lineage>
</organism>
<feature type="chain" id="PRO_5045858293" evidence="1">
    <location>
        <begin position="24"/>
        <end position="224"/>
    </location>
</feature>
<protein>
    <submittedName>
        <fullName evidence="2">Conjugal transfer protein TraI</fullName>
    </submittedName>
</protein>
<evidence type="ECO:0000313" key="2">
    <source>
        <dbReference type="EMBL" id="UYQ92155.1"/>
    </source>
</evidence>
<gene>
    <name evidence="2" type="ORF">MKQ68_18880</name>
</gene>
<name>A0ABY6IXY3_9BACT</name>
<reference evidence="2" key="1">
    <citation type="submission" date="2022-10" db="EMBL/GenBank/DDBJ databases">
        <title>Chitinophaga sp. nov., isolated from soil.</title>
        <authorList>
            <person name="Jeon C.O."/>
        </authorList>
    </citation>
    <scope>NUCLEOTIDE SEQUENCE</scope>
    <source>
        <strain evidence="2">R8</strain>
    </source>
</reference>
<accession>A0ABY6IXY3</accession>
<dbReference type="Proteomes" id="UP001162741">
    <property type="component" value="Chromosome"/>
</dbReference>